<dbReference type="InterPro" id="IPR037219">
    <property type="entry name" value="Peptidase_M41-like"/>
</dbReference>
<gene>
    <name evidence="4" type="ORF">BE221DRAFT_146967</name>
</gene>
<dbReference type="AlphaFoldDB" id="A0A1Y5I3Y7"/>
<dbReference type="Proteomes" id="UP000195557">
    <property type="component" value="Unassembled WGS sequence"/>
</dbReference>
<dbReference type="Gene3D" id="1.10.8.60">
    <property type="match status" value="1"/>
</dbReference>
<dbReference type="InterPro" id="IPR027417">
    <property type="entry name" value="P-loop_NTPase"/>
</dbReference>
<evidence type="ECO:0000313" key="4">
    <source>
        <dbReference type="EMBL" id="OUS44240.1"/>
    </source>
</evidence>
<keyword evidence="4" id="KW-0132">Cell division</keyword>
<dbReference type="eggNOG" id="KOG0731">
    <property type="taxonomic scope" value="Eukaryota"/>
</dbReference>
<evidence type="ECO:0000256" key="2">
    <source>
        <dbReference type="ARBA" id="ARBA00022801"/>
    </source>
</evidence>
<protein>
    <submittedName>
        <fullName evidence="4">Cell division protein</fullName>
    </submittedName>
</protein>
<dbReference type="GO" id="GO:0009535">
    <property type="term" value="C:chloroplast thylakoid membrane"/>
    <property type="evidence" value="ECO:0007669"/>
    <property type="project" value="TreeGrafter"/>
</dbReference>
<dbReference type="FunFam" id="3.40.50.300:FF:002568">
    <property type="entry name" value="Cell division protein (FtsH)"/>
    <property type="match status" value="1"/>
</dbReference>
<dbReference type="SMART" id="SM00382">
    <property type="entry name" value="AAA"/>
    <property type="match status" value="1"/>
</dbReference>
<organism evidence="4">
    <name type="scientific">Ostreococcus tauri</name>
    <name type="common">Marine green alga</name>
    <dbReference type="NCBI Taxonomy" id="70448"/>
    <lineage>
        <taxon>Eukaryota</taxon>
        <taxon>Viridiplantae</taxon>
        <taxon>Chlorophyta</taxon>
        <taxon>Mamiellophyceae</taxon>
        <taxon>Mamiellales</taxon>
        <taxon>Bathycoccaceae</taxon>
        <taxon>Ostreococcus</taxon>
    </lineage>
</organism>
<keyword evidence="1" id="KW-0645">Protease</keyword>
<dbReference type="GO" id="GO:0005524">
    <property type="term" value="F:ATP binding"/>
    <property type="evidence" value="ECO:0007669"/>
    <property type="project" value="InterPro"/>
</dbReference>
<dbReference type="Gene3D" id="3.40.50.300">
    <property type="entry name" value="P-loop containing nucleotide triphosphate hydrolases"/>
    <property type="match status" value="1"/>
</dbReference>
<dbReference type="InterPro" id="IPR003959">
    <property type="entry name" value="ATPase_AAA_core"/>
</dbReference>
<keyword evidence="4" id="KW-0131">Cell cycle</keyword>
<dbReference type="SUPFAM" id="SSF52540">
    <property type="entry name" value="P-loop containing nucleoside triphosphate hydrolases"/>
    <property type="match status" value="1"/>
</dbReference>
<dbReference type="GO" id="GO:0051301">
    <property type="term" value="P:cell division"/>
    <property type="evidence" value="ECO:0007669"/>
    <property type="project" value="UniProtKB-KW"/>
</dbReference>
<proteinExistence type="predicted"/>
<dbReference type="GO" id="GO:0006508">
    <property type="term" value="P:proteolysis"/>
    <property type="evidence" value="ECO:0007669"/>
    <property type="project" value="UniProtKB-KW"/>
</dbReference>
<dbReference type="GO" id="GO:0004222">
    <property type="term" value="F:metalloendopeptidase activity"/>
    <property type="evidence" value="ECO:0007669"/>
    <property type="project" value="InterPro"/>
</dbReference>
<dbReference type="PROSITE" id="PS00674">
    <property type="entry name" value="AAA"/>
    <property type="match status" value="1"/>
</dbReference>
<evidence type="ECO:0000256" key="1">
    <source>
        <dbReference type="ARBA" id="ARBA00022670"/>
    </source>
</evidence>
<dbReference type="EMBL" id="KZ155825">
    <property type="protein sequence ID" value="OUS44240.1"/>
    <property type="molecule type" value="Genomic_DNA"/>
</dbReference>
<dbReference type="Pfam" id="PF17862">
    <property type="entry name" value="AAA_lid_3"/>
    <property type="match status" value="1"/>
</dbReference>
<dbReference type="InterPro" id="IPR041569">
    <property type="entry name" value="AAA_lid_3"/>
</dbReference>
<dbReference type="InterPro" id="IPR003960">
    <property type="entry name" value="ATPase_AAA_CS"/>
</dbReference>
<accession>A0A1Y5I3Y7</accession>
<evidence type="ECO:0000259" key="3">
    <source>
        <dbReference type="SMART" id="SM00382"/>
    </source>
</evidence>
<name>A0A1Y5I3Y7_OSTTA</name>
<keyword evidence="2" id="KW-0378">Hydrolase</keyword>
<dbReference type="Gene3D" id="1.20.58.760">
    <property type="entry name" value="Peptidase M41"/>
    <property type="match status" value="1"/>
</dbReference>
<dbReference type="GO" id="GO:0004176">
    <property type="term" value="F:ATP-dependent peptidase activity"/>
    <property type="evidence" value="ECO:0007669"/>
    <property type="project" value="InterPro"/>
</dbReference>
<reference evidence="4" key="1">
    <citation type="submission" date="2017-04" db="EMBL/GenBank/DDBJ databases">
        <title>Population genomics of picophytoplankton unveils novel chromosome hypervariability.</title>
        <authorList>
            <consortium name="DOE Joint Genome Institute"/>
            <person name="Blanc-Mathieu R."/>
            <person name="Krasovec M."/>
            <person name="Hebrard M."/>
            <person name="Yau S."/>
            <person name="Desgranges E."/>
            <person name="Martin J."/>
            <person name="Schackwitz W."/>
            <person name="Kuo A."/>
            <person name="Salin G."/>
            <person name="Donnadieu C."/>
            <person name="Desdevises Y."/>
            <person name="Sanchez-Ferandin S."/>
            <person name="Moreau H."/>
            <person name="Rivals E."/>
            <person name="Grigoriev I.V."/>
            <person name="Grimsley N."/>
            <person name="Eyre-Walker A."/>
            <person name="Piganeau G."/>
        </authorList>
    </citation>
    <scope>NUCLEOTIDE SEQUENCE [LARGE SCALE GENOMIC DNA]</scope>
    <source>
        <strain evidence="4">RCC 1115</strain>
    </source>
</reference>
<dbReference type="PANTHER" id="PTHR23076:SF99">
    <property type="entry name" value="INACTIVE ATP-DEPENDENT ZINC METALLOPROTEASE FTSHI 4, CHLOROPLASTIC-RELATED"/>
    <property type="match status" value="1"/>
</dbReference>
<dbReference type="Pfam" id="PF00004">
    <property type="entry name" value="AAA"/>
    <property type="match status" value="1"/>
</dbReference>
<dbReference type="PANTHER" id="PTHR23076">
    <property type="entry name" value="METALLOPROTEASE M41 FTSH"/>
    <property type="match status" value="1"/>
</dbReference>
<feature type="domain" description="AAA+ ATPase" evidence="3">
    <location>
        <begin position="350"/>
        <end position="494"/>
    </location>
</feature>
<dbReference type="GO" id="GO:0016887">
    <property type="term" value="F:ATP hydrolysis activity"/>
    <property type="evidence" value="ECO:0007669"/>
    <property type="project" value="InterPro"/>
</dbReference>
<dbReference type="InterPro" id="IPR003593">
    <property type="entry name" value="AAA+_ATPase"/>
</dbReference>
<dbReference type="SUPFAM" id="SSF140990">
    <property type="entry name" value="FtsH protease domain-like"/>
    <property type="match status" value="1"/>
</dbReference>
<sequence>MNGIGRALRARDEPIPGAVTARVVDPRPTVAPSPVPRWAAPFVDQYFVDHKAQARALRAGREWDARAEEAQFQAVERAFRSGKNEKLNEIAMDYPDIRKKLARYRRARKVNRKEMEDTYPDASERVYVRFGLQRWTEKLGIWPRVDGEATYAQFLEFLEKRQVSRVLLYENGHTAIVEIGGPGAHLDPGSIDVIRWKVEIPGDAHEEVTLACKKAFYAKPANPNDMFTTPESSCQVFMNISPWNYAIHGARNWIMAGTFFWFIGWVISSAYAADRSADVLRKRAKTQRQANERDALASEMGKSKAKLVKKNQSNVRFSDVAGQDMVVSEFQTIIDIMKGNPKYKGRFVEAPKGILLEGPPGTGKTLLAKAVAGEAGLPFFYANGSEFVEMFVGVAASRMRNLFKRARTNAPAIIFIDELDTIGRSRASNAFRDDSTSEREQGLMQMLVEMDGFDNKESGEAVLVIGATNLASQLDPALLRSGRFDRVFHIGVPPTAEARMPILQVHARKLNINRAGDEKYETDAFLHRVADLTTGFSGAELANLLNEAAILSVRNDKDVIDIADIEAILEKQAVGLISAPLEGGWGKEHLAIIEAAKAVIFSARPDICPEVLQVSIRPRGSQISGIIVNDRSPEAEAEIHANDGPDTLDYYIESLAVMLIARCAELHFFGADGVTIRTNEDVAAAAEMAFEIVSLSGLYPDKKVLPIMDPVMLHEFRIPREGMEDGTRDVMMRAHTRGIELVKEYAPLIQSIASELLSKDRMYGSQVRSAVSKFEETLGDAKSRTPSYVDEIAMSPSVDTA</sequence>